<dbReference type="InterPro" id="IPR019434">
    <property type="entry name" value="DUF2423"/>
</dbReference>
<accession>A0A0F4ZAE7</accession>
<organism evidence="3 4">
    <name type="scientific">Thielaviopsis punctulata</name>
    <dbReference type="NCBI Taxonomy" id="72032"/>
    <lineage>
        <taxon>Eukaryota</taxon>
        <taxon>Fungi</taxon>
        <taxon>Dikarya</taxon>
        <taxon>Ascomycota</taxon>
        <taxon>Pezizomycotina</taxon>
        <taxon>Sordariomycetes</taxon>
        <taxon>Hypocreomycetidae</taxon>
        <taxon>Microascales</taxon>
        <taxon>Ceratocystidaceae</taxon>
        <taxon>Thielaviopsis</taxon>
    </lineage>
</organism>
<feature type="domain" description="DUF2423" evidence="2">
    <location>
        <begin position="1"/>
        <end position="44"/>
    </location>
</feature>
<dbReference type="Proteomes" id="UP000033483">
    <property type="component" value="Unassembled WGS sequence"/>
</dbReference>
<feature type="compositionally biased region" description="Low complexity" evidence="1">
    <location>
        <begin position="73"/>
        <end position="85"/>
    </location>
</feature>
<sequence>MARSARSSALKVNNQKLKSKVFGPVEAARTERLSAKLLELAKAPKPIHDVKMDEAAEDAEEKKADDVMEIDGAAKPTASKASSSKRIQKKRKAKKSSIVFKTFKERTRGKK</sequence>
<proteinExistence type="predicted"/>
<keyword evidence="4" id="KW-1185">Reference proteome</keyword>
<feature type="compositionally biased region" description="Basic and acidic residues" evidence="1">
    <location>
        <begin position="102"/>
        <end position="111"/>
    </location>
</feature>
<dbReference type="PANTHER" id="PTHR28219">
    <property type="entry name" value="UPF0642 PROTEIN YBL028C"/>
    <property type="match status" value="1"/>
</dbReference>
<dbReference type="AlphaFoldDB" id="A0A0F4ZAE7"/>
<evidence type="ECO:0000313" key="4">
    <source>
        <dbReference type="Proteomes" id="UP000033483"/>
    </source>
</evidence>
<dbReference type="OrthoDB" id="4087970at2759"/>
<name>A0A0F4ZAE7_9PEZI</name>
<dbReference type="GO" id="GO:0030687">
    <property type="term" value="C:preribosome, large subunit precursor"/>
    <property type="evidence" value="ECO:0007669"/>
    <property type="project" value="TreeGrafter"/>
</dbReference>
<dbReference type="PANTHER" id="PTHR28219:SF1">
    <property type="entry name" value="UPF0642 PROTEIN YBL028C"/>
    <property type="match status" value="1"/>
</dbReference>
<dbReference type="Pfam" id="PF10338">
    <property type="entry name" value="YBL028C_N"/>
    <property type="match status" value="1"/>
</dbReference>
<evidence type="ECO:0000259" key="2">
    <source>
        <dbReference type="Pfam" id="PF10338"/>
    </source>
</evidence>
<comment type="caution">
    <text evidence="3">The sequence shown here is derived from an EMBL/GenBank/DDBJ whole genome shotgun (WGS) entry which is preliminary data.</text>
</comment>
<evidence type="ECO:0000256" key="1">
    <source>
        <dbReference type="SAM" id="MobiDB-lite"/>
    </source>
</evidence>
<gene>
    <name evidence="3" type="ORF">TD95_000368</name>
</gene>
<protein>
    <recommendedName>
        <fullName evidence="2">DUF2423 domain-containing protein</fullName>
    </recommendedName>
</protein>
<dbReference type="EMBL" id="LAEV01001877">
    <property type="protein sequence ID" value="KKA27121.1"/>
    <property type="molecule type" value="Genomic_DNA"/>
</dbReference>
<evidence type="ECO:0000313" key="3">
    <source>
        <dbReference type="EMBL" id="KKA27121.1"/>
    </source>
</evidence>
<feature type="compositionally biased region" description="Basic residues" evidence="1">
    <location>
        <begin position="86"/>
        <end position="95"/>
    </location>
</feature>
<feature type="compositionally biased region" description="Basic and acidic residues" evidence="1">
    <location>
        <begin position="55"/>
        <end position="66"/>
    </location>
</feature>
<reference evidence="3 4" key="1">
    <citation type="submission" date="2015-03" db="EMBL/GenBank/DDBJ databases">
        <authorList>
            <person name="Radwan O."/>
            <person name="Al-Naeli F.A."/>
            <person name="Rendon G.A."/>
            <person name="Fields C."/>
        </authorList>
    </citation>
    <scope>NUCLEOTIDE SEQUENCE [LARGE SCALE GENOMIC DNA]</scope>
    <source>
        <strain evidence="3">CR-DP1</strain>
    </source>
</reference>
<feature type="region of interest" description="Disordered" evidence="1">
    <location>
        <begin position="55"/>
        <end position="111"/>
    </location>
</feature>